<sequence length="304" mass="34337">MLLKIAKSTALLVLAAYSLNAADFSAGAEKDRIEMIKYFEAKFADPEKNKDRFFPYSTEEELKNDYAKGLKHNDFNIGTYAFSKDAKAQYEAIKEMPPYEDAIDAGEELYNKKFANGNSFATCFPDPAVANIYPYYDEKKKDVVTLTSAVNDCLRDNGEKEFNTQKGDMANIQAYLVNATTEAGKKFDIKIQSEAAKKAYENGKEYYYTQRGYLKLSCATCHVQGAGQRVRNEKLSPLTGQITQFPVHRLKWEELGTLERRLSGCIVDQGQVSPKDESTQMKELVYFLAYMSNGMSIDGPDIRK</sequence>
<dbReference type="SUPFAM" id="SSF46626">
    <property type="entry name" value="Cytochrome c"/>
    <property type="match status" value="2"/>
</dbReference>
<evidence type="ECO:0000256" key="2">
    <source>
        <dbReference type="ARBA" id="ARBA00022448"/>
    </source>
</evidence>
<feature type="domain" description="Cytochrome c" evidence="18">
    <location>
        <begin position="202"/>
        <end position="297"/>
    </location>
</feature>
<evidence type="ECO:0000256" key="15">
    <source>
        <dbReference type="PIRSR" id="PIRSR038455-2"/>
    </source>
</evidence>
<evidence type="ECO:0000259" key="18">
    <source>
        <dbReference type="Pfam" id="PF21342"/>
    </source>
</evidence>
<dbReference type="AlphaFoldDB" id="A0A347U6B3"/>
<dbReference type="GO" id="GO:0046872">
    <property type="term" value="F:metal ion binding"/>
    <property type="evidence" value="ECO:0007669"/>
    <property type="project" value="UniProtKB-KW"/>
</dbReference>
<comment type="subcellular location">
    <subcellularLocation>
        <location evidence="1 13">Periplasm</location>
    </subcellularLocation>
</comment>
<feature type="binding site" description="axial binding residue" evidence="16">
    <location>
        <position position="153"/>
    </location>
    <ligand>
        <name>heme c</name>
        <dbReference type="ChEBI" id="CHEBI:61717"/>
        <label>1</label>
    </ligand>
    <ligandPart>
        <name>Fe</name>
        <dbReference type="ChEBI" id="CHEBI:18248"/>
    </ligandPart>
</feature>
<evidence type="ECO:0000256" key="13">
    <source>
        <dbReference type="PIRNR" id="PIRNR038455"/>
    </source>
</evidence>
<evidence type="ECO:0000256" key="7">
    <source>
        <dbReference type="ARBA" id="ARBA00022764"/>
    </source>
</evidence>
<reference evidence="19 21" key="2">
    <citation type="submission" date="2018-08" db="EMBL/GenBank/DDBJ databases">
        <title>Complete genome of the Arcobacter ellisii type strain LMG 26155.</title>
        <authorList>
            <person name="Miller W.G."/>
            <person name="Yee E."/>
            <person name="Bono J.L."/>
        </authorList>
    </citation>
    <scope>NUCLEOTIDE SEQUENCE [LARGE SCALE GENOMIC DNA]</scope>
    <source>
        <strain evidence="19 21">LMG 26155</strain>
    </source>
</reference>
<dbReference type="GO" id="GO:0019417">
    <property type="term" value="P:sulfur oxidation"/>
    <property type="evidence" value="ECO:0007669"/>
    <property type="project" value="InterPro"/>
</dbReference>
<feature type="binding site" evidence="15">
    <location>
        <position position="261"/>
    </location>
    <ligand>
        <name>substrate</name>
    </ligand>
</feature>
<evidence type="ECO:0000256" key="11">
    <source>
        <dbReference type="ARBA" id="ARBA00048077"/>
    </source>
</evidence>
<dbReference type="InterPro" id="IPR009056">
    <property type="entry name" value="Cyt_c-like_dom"/>
</dbReference>
<dbReference type="KEGG" id="aell:AELL_0711"/>
<dbReference type="Proteomes" id="UP000290588">
    <property type="component" value="Unassembled WGS sequence"/>
</dbReference>
<keyword evidence="7 13" id="KW-0574">Periplasm</keyword>
<evidence type="ECO:0000313" key="21">
    <source>
        <dbReference type="Proteomes" id="UP000262582"/>
    </source>
</evidence>
<feature type="binding site" description="covalent" evidence="15">
    <location>
        <position position="221"/>
    </location>
    <ligand>
        <name>heme c</name>
        <dbReference type="ChEBI" id="CHEBI:61717"/>
        <label>2</label>
    </ligand>
</feature>
<keyword evidence="4 13" id="KW-0808">Transferase</keyword>
<dbReference type="NCBIfam" id="TIGR04484">
    <property type="entry name" value="thiosulf_SoxA"/>
    <property type="match status" value="1"/>
</dbReference>
<feature type="signal peptide" evidence="17">
    <location>
        <begin position="1"/>
        <end position="21"/>
    </location>
</feature>
<keyword evidence="6 17" id="KW-0732">Signal</keyword>
<evidence type="ECO:0000256" key="9">
    <source>
        <dbReference type="ARBA" id="ARBA00023004"/>
    </source>
</evidence>
<evidence type="ECO:0000256" key="16">
    <source>
        <dbReference type="PIRSR" id="PIRSR038455-3"/>
    </source>
</evidence>
<keyword evidence="5 13" id="KW-0479">Metal-binding</keyword>
<dbReference type="Gene3D" id="1.10.760.10">
    <property type="entry name" value="Cytochrome c-like domain"/>
    <property type="match status" value="2"/>
</dbReference>
<dbReference type="GO" id="GO:0016740">
    <property type="term" value="F:transferase activity"/>
    <property type="evidence" value="ECO:0007669"/>
    <property type="project" value="UniProtKB-KW"/>
</dbReference>
<feature type="domain" description="Cytochrome c" evidence="18">
    <location>
        <begin position="106"/>
        <end position="178"/>
    </location>
</feature>
<evidence type="ECO:0000256" key="8">
    <source>
        <dbReference type="ARBA" id="ARBA00022982"/>
    </source>
</evidence>
<evidence type="ECO:0000256" key="12">
    <source>
        <dbReference type="ARBA" id="ARBA00048423"/>
    </source>
</evidence>
<comment type="subunit">
    <text evidence="13">Heterodimer of SoxA and SoxX.</text>
</comment>
<dbReference type="GO" id="GO:0016669">
    <property type="term" value="F:oxidoreductase activity, acting on a sulfur group of donors, cytochrome as acceptor"/>
    <property type="evidence" value="ECO:0007669"/>
    <property type="project" value="InterPro"/>
</dbReference>
<dbReference type="GO" id="GO:0042597">
    <property type="term" value="C:periplasmic space"/>
    <property type="evidence" value="ECO:0007669"/>
    <property type="project" value="UniProtKB-SubCell"/>
</dbReference>
<proteinExistence type="inferred from homology"/>
<organism evidence="20 22">
    <name type="scientific">Arcobacter ellisii</name>
    <dbReference type="NCBI Taxonomy" id="913109"/>
    <lineage>
        <taxon>Bacteria</taxon>
        <taxon>Pseudomonadati</taxon>
        <taxon>Campylobacterota</taxon>
        <taxon>Epsilonproteobacteria</taxon>
        <taxon>Campylobacterales</taxon>
        <taxon>Arcobacteraceae</taxon>
        <taxon>Arcobacter</taxon>
    </lineage>
</organism>
<keyword evidence="21" id="KW-1185">Reference proteome</keyword>
<dbReference type="InterPro" id="IPR025710">
    <property type="entry name" value="SoxA"/>
</dbReference>
<evidence type="ECO:0000256" key="4">
    <source>
        <dbReference type="ARBA" id="ARBA00022679"/>
    </source>
</evidence>
<comment type="catalytic activity">
    <reaction evidence="11 13">
        <text>L-cysteinyl-[SoxY protein] + thiosulfate + 2 Fe(III)-[cytochrome c] = S-sulfosulfanyl-L-cysteinyl-[SoxY protein] + 2 Fe(II)-[cytochrome c] + 2 H(+)</text>
        <dbReference type="Rhea" id="RHEA:56720"/>
        <dbReference type="Rhea" id="RHEA-COMP:10350"/>
        <dbReference type="Rhea" id="RHEA-COMP:14328"/>
        <dbReference type="Rhea" id="RHEA-COMP:14399"/>
        <dbReference type="Rhea" id="RHEA-COMP:14691"/>
        <dbReference type="ChEBI" id="CHEBI:15378"/>
        <dbReference type="ChEBI" id="CHEBI:29033"/>
        <dbReference type="ChEBI" id="CHEBI:29034"/>
        <dbReference type="ChEBI" id="CHEBI:29950"/>
        <dbReference type="ChEBI" id="CHEBI:33542"/>
        <dbReference type="ChEBI" id="CHEBI:139321"/>
        <dbReference type="EC" id="2.8.5.2"/>
    </reaction>
</comment>
<comment type="similarity">
    <text evidence="10 13">Belongs to the SoxA family.</text>
</comment>
<accession>A0A347U6B3</accession>
<dbReference type="RefSeq" id="WP_118916621.1">
    <property type="nucleotide sequence ID" value="NZ_CP032097.1"/>
</dbReference>
<feature type="binding site" description="covalent" evidence="15">
    <location>
        <position position="123"/>
    </location>
    <ligand>
        <name>heme c</name>
        <dbReference type="ChEBI" id="CHEBI:61717"/>
        <label>1</label>
    </ligand>
</feature>
<feature type="binding site" description="axial binding residue" evidence="16">
    <location>
        <position position="265"/>
    </location>
    <ligand>
        <name>heme c</name>
        <dbReference type="ChEBI" id="CHEBI:61717"/>
        <label>2</label>
    </ligand>
    <ligandPart>
        <name>Fe</name>
        <dbReference type="ChEBI" id="CHEBI:18248"/>
    </ligandPart>
</feature>
<dbReference type="EMBL" id="CP032097">
    <property type="protein sequence ID" value="AXX94391.1"/>
    <property type="molecule type" value="Genomic_DNA"/>
</dbReference>
<evidence type="ECO:0000256" key="6">
    <source>
        <dbReference type="ARBA" id="ARBA00022729"/>
    </source>
</evidence>
<evidence type="ECO:0000256" key="14">
    <source>
        <dbReference type="PIRSR" id="PIRSR038455-1"/>
    </source>
</evidence>
<reference evidence="20 22" key="1">
    <citation type="submission" date="2017-09" db="EMBL/GenBank/DDBJ databases">
        <title>Genomics of the genus Arcobacter.</title>
        <authorList>
            <person name="Perez-Cataluna A."/>
            <person name="Figueras M.J."/>
            <person name="Salas-Masso N."/>
        </authorList>
    </citation>
    <scope>NUCLEOTIDE SEQUENCE [LARGE SCALE GENOMIC DNA]</scope>
    <source>
        <strain evidence="20 22">CECT 7837</strain>
    </source>
</reference>
<dbReference type="Proteomes" id="UP000262582">
    <property type="component" value="Chromosome"/>
</dbReference>
<dbReference type="GO" id="GO:0020037">
    <property type="term" value="F:heme binding"/>
    <property type="evidence" value="ECO:0007669"/>
    <property type="project" value="InterPro"/>
</dbReference>
<dbReference type="EC" id="2.8.5.2" evidence="13"/>
<evidence type="ECO:0000256" key="10">
    <source>
        <dbReference type="ARBA" id="ARBA00025746"/>
    </source>
</evidence>
<feature type="chain" id="PRO_5044584726" description="SoxAX cytochrome complex subunit A" evidence="17">
    <location>
        <begin position="22"/>
        <end position="304"/>
    </location>
</feature>
<evidence type="ECO:0000256" key="3">
    <source>
        <dbReference type="ARBA" id="ARBA00022617"/>
    </source>
</evidence>
<feature type="active site" description="Cysteine persulfide intermediate" evidence="14">
    <location>
        <position position="265"/>
    </location>
</feature>
<dbReference type="Pfam" id="PF21342">
    <property type="entry name" value="SoxA-TsdA_cyt-c"/>
    <property type="match status" value="2"/>
</dbReference>
<dbReference type="GO" id="GO:0009055">
    <property type="term" value="F:electron transfer activity"/>
    <property type="evidence" value="ECO:0007669"/>
    <property type="project" value="InterPro"/>
</dbReference>
<keyword evidence="3 13" id="KW-0349">Heme</keyword>
<comment type="catalytic activity">
    <reaction evidence="12 13">
        <text>S-sulfanyl-L-cysteinyl-[SoxY protein] + thiosulfate + 2 Fe(III)-[cytochrome c] = S-(2-sulfodisulfanyl)-L-cysteinyl-[SoxY protein] + 2 Fe(II)-[cytochrome c] + 2 H(+)</text>
        <dbReference type="Rhea" id="RHEA:51224"/>
        <dbReference type="Rhea" id="RHEA-COMP:10350"/>
        <dbReference type="Rhea" id="RHEA-COMP:14399"/>
        <dbReference type="Rhea" id="RHEA-COMP:14689"/>
        <dbReference type="Rhea" id="RHEA-COMP:14690"/>
        <dbReference type="ChEBI" id="CHEBI:15378"/>
        <dbReference type="ChEBI" id="CHEBI:29033"/>
        <dbReference type="ChEBI" id="CHEBI:29034"/>
        <dbReference type="ChEBI" id="CHEBI:33542"/>
        <dbReference type="ChEBI" id="CHEBI:61963"/>
        <dbReference type="ChEBI" id="CHEBI:140664"/>
        <dbReference type="EC" id="2.8.5.2"/>
    </reaction>
</comment>
<evidence type="ECO:0000256" key="17">
    <source>
        <dbReference type="SAM" id="SignalP"/>
    </source>
</evidence>
<dbReference type="GO" id="GO:0070069">
    <property type="term" value="C:cytochrome complex"/>
    <property type="evidence" value="ECO:0007669"/>
    <property type="project" value="InterPro"/>
</dbReference>
<feature type="binding site" description="covalent" evidence="15">
    <location>
        <position position="218"/>
    </location>
    <ligand>
        <name>heme c</name>
        <dbReference type="ChEBI" id="CHEBI:61717"/>
        <label>2</label>
    </ligand>
</feature>
<feature type="binding site" description="axial binding residue" evidence="16">
    <location>
        <position position="222"/>
    </location>
    <ligand>
        <name>heme c</name>
        <dbReference type="ChEBI" id="CHEBI:61717"/>
        <label>2</label>
    </ligand>
    <ligandPart>
        <name>Fe</name>
        <dbReference type="ChEBI" id="CHEBI:18248"/>
    </ligandPart>
</feature>
<gene>
    <name evidence="20" type="primary">soxA</name>
    <name evidence="19" type="ORF">AELL_0711</name>
    <name evidence="20" type="ORF">CP962_06425</name>
</gene>
<evidence type="ECO:0000313" key="20">
    <source>
        <dbReference type="EMBL" id="RXI31091.1"/>
    </source>
</evidence>
<keyword evidence="8 13" id="KW-0249">Electron transport</keyword>
<evidence type="ECO:0000256" key="1">
    <source>
        <dbReference type="ARBA" id="ARBA00004418"/>
    </source>
</evidence>
<keyword evidence="9 13" id="KW-0408">Iron</keyword>
<dbReference type="InterPro" id="IPR036909">
    <property type="entry name" value="Cyt_c-like_dom_sf"/>
</dbReference>
<evidence type="ECO:0000313" key="19">
    <source>
        <dbReference type="EMBL" id="AXX94391.1"/>
    </source>
</evidence>
<keyword evidence="2 13" id="KW-0813">Transport</keyword>
<protein>
    <recommendedName>
        <fullName evidence="13">SoxAX cytochrome complex subunit A</fullName>
        <ecNumber evidence="13">2.8.5.2</ecNumber>
    </recommendedName>
    <alternativeName>
        <fullName evidence="13">Protein SoxA</fullName>
    </alternativeName>
    <alternativeName>
        <fullName evidence="13">Sulfur oxidizing protein A</fullName>
    </alternativeName>
    <alternativeName>
        <fullName evidence="13">Thiosulfate-oxidizing multienzyme system protein SoxA</fullName>
    </alternativeName>
</protein>
<dbReference type="EMBL" id="NXIG01000005">
    <property type="protein sequence ID" value="RXI31091.1"/>
    <property type="molecule type" value="Genomic_DNA"/>
</dbReference>
<name>A0A347U6B3_9BACT</name>
<comment type="cofactor">
    <cofactor evidence="15">
        <name>heme</name>
        <dbReference type="ChEBI" id="CHEBI:30413"/>
    </cofactor>
    <text evidence="15">Binds 2 heme groups per subunit.</text>
</comment>
<evidence type="ECO:0000313" key="22">
    <source>
        <dbReference type="Proteomes" id="UP000290588"/>
    </source>
</evidence>
<dbReference type="OrthoDB" id="9808312at2"/>
<dbReference type="PIRSF" id="PIRSF038455">
    <property type="entry name" value="SoxA"/>
    <property type="match status" value="1"/>
</dbReference>
<evidence type="ECO:0000256" key="5">
    <source>
        <dbReference type="ARBA" id="ARBA00022723"/>
    </source>
</evidence>